<dbReference type="EMBL" id="CAACVG010011204">
    <property type="protein sequence ID" value="VEN57582.1"/>
    <property type="molecule type" value="Genomic_DNA"/>
</dbReference>
<keyword evidence="4" id="KW-0812">Transmembrane</keyword>
<keyword evidence="2" id="KW-0328">Glycosyltransferase</keyword>
<dbReference type="PANTHER" id="PTHR48043:SF159">
    <property type="entry name" value="EG:EG0003.4 PROTEIN-RELATED"/>
    <property type="match status" value="1"/>
</dbReference>
<gene>
    <name evidence="5" type="ORF">CALMAC_LOCUS16178</name>
</gene>
<dbReference type="Gene3D" id="3.40.50.2000">
    <property type="entry name" value="Glycogen Phosphorylase B"/>
    <property type="match status" value="1"/>
</dbReference>
<evidence type="ECO:0000256" key="4">
    <source>
        <dbReference type="SAM" id="Phobius"/>
    </source>
</evidence>
<dbReference type="Proteomes" id="UP000410492">
    <property type="component" value="Unassembled WGS sequence"/>
</dbReference>
<feature type="transmembrane region" description="Helical" evidence="4">
    <location>
        <begin position="297"/>
        <end position="320"/>
    </location>
</feature>
<keyword evidence="6" id="KW-1185">Reference proteome</keyword>
<dbReference type="OrthoDB" id="5835829at2759"/>
<evidence type="ECO:0000256" key="1">
    <source>
        <dbReference type="ARBA" id="ARBA00009995"/>
    </source>
</evidence>
<dbReference type="SUPFAM" id="SSF53756">
    <property type="entry name" value="UDP-Glycosyltransferase/glycogen phosphorylase"/>
    <property type="match status" value="1"/>
</dbReference>
<dbReference type="InterPro" id="IPR050271">
    <property type="entry name" value="UDP-glycosyltransferase"/>
</dbReference>
<dbReference type="InterPro" id="IPR002213">
    <property type="entry name" value="UDP_glucos_trans"/>
</dbReference>
<keyword evidence="4" id="KW-0472">Membrane</keyword>
<dbReference type="CDD" id="cd03784">
    <property type="entry name" value="GT1_Gtf-like"/>
    <property type="match status" value="1"/>
</dbReference>
<accession>A0A653DBK6</accession>
<evidence type="ECO:0008006" key="7">
    <source>
        <dbReference type="Google" id="ProtNLM"/>
    </source>
</evidence>
<dbReference type="GO" id="GO:0008194">
    <property type="term" value="F:UDP-glycosyltransferase activity"/>
    <property type="evidence" value="ECO:0007669"/>
    <property type="project" value="InterPro"/>
</dbReference>
<dbReference type="Pfam" id="PF00201">
    <property type="entry name" value="UDPGT"/>
    <property type="match status" value="1"/>
</dbReference>
<organism evidence="5 6">
    <name type="scientific">Callosobruchus maculatus</name>
    <name type="common">Southern cowpea weevil</name>
    <name type="synonym">Pulse bruchid</name>
    <dbReference type="NCBI Taxonomy" id="64391"/>
    <lineage>
        <taxon>Eukaryota</taxon>
        <taxon>Metazoa</taxon>
        <taxon>Ecdysozoa</taxon>
        <taxon>Arthropoda</taxon>
        <taxon>Hexapoda</taxon>
        <taxon>Insecta</taxon>
        <taxon>Pterygota</taxon>
        <taxon>Neoptera</taxon>
        <taxon>Endopterygota</taxon>
        <taxon>Coleoptera</taxon>
        <taxon>Polyphaga</taxon>
        <taxon>Cucujiformia</taxon>
        <taxon>Chrysomeloidea</taxon>
        <taxon>Chrysomelidae</taxon>
        <taxon>Bruchinae</taxon>
        <taxon>Bruchini</taxon>
        <taxon>Callosobruchus</taxon>
    </lineage>
</organism>
<comment type="similarity">
    <text evidence="1">Belongs to the UDP-glycosyltransferase family.</text>
</comment>
<protein>
    <recommendedName>
        <fullName evidence="7">UDP-glucuronosyltransferase</fullName>
    </recommendedName>
</protein>
<keyword evidence="4" id="KW-1133">Transmembrane helix</keyword>
<reference evidence="5 6" key="1">
    <citation type="submission" date="2019-01" db="EMBL/GenBank/DDBJ databases">
        <authorList>
            <person name="Sayadi A."/>
        </authorList>
    </citation>
    <scope>NUCLEOTIDE SEQUENCE [LARGE SCALE GENOMIC DNA]</scope>
</reference>
<keyword evidence="3" id="KW-0808">Transferase</keyword>
<dbReference type="AlphaFoldDB" id="A0A653DBK6"/>
<name>A0A653DBK6_CALMS</name>
<evidence type="ECO:0000256" key="2">
    <source>
        <dbReference type="ARBA" id="ARBA00022676"/>
    </source>
</evidence>
<evidence type="ECO:0000313" key="5">
    <source>
        <dbReference type="EMBL" id="VEN57582.1"/>
    </source>
</evidence>
<proteinExistence type="inferred from homology"/>
<evidence type="ECO:0000313" key="6">
    <source>
        <dbReference type="Proteomes" id="UP000410492"/>
    </source>
</evidence>
<dbReference type="PANTHER" id="PTHR48043">
    <property type="entry name" value="EG:EG0003.4 PROTEIN-RELATED"/>
    <property type="match status" value="1"/>
</dbReference>
<evidence type="ECO:0000256" key="3">
    <source>
        <dbReference type="ARBA" id="ARBA00022679"/>
    </source>
</evidence>
<dbReference type="FunFam" id="3.40.50.2000:FF:000050">
    <property type="entry name" value="UDP-glucuronosyltransferase"/>
    <property type="match status" value="1"/>
</dbReference>
<sequence length="342" mass="39620">MPSVDREMILNHPKEMNFLQRLANTLFNLTGYLIRTFYLLPTHAALTKKYISEKIDFHKELYNVSLVLLNSHPSVADPKPHVPNMKEIGGFHIKPPKPLPEDLKKLLDEAKHGVIYFSMGSNIKSKDLPVEKRNAILDGFRKRKETILWKFEEDTLPGKPKNVIIRKWFPQQDILAHPNVKVFWTHGGMLSTSETVYHGVPILATPILGDQATNAQGAKDNGYGLILPYPEITEHKLNGMLDEIISNPKYRENVKKRSKIMHDRQIPPLQEAVYWVEYVLRHNGAEHLRMWYVHMPWYQYYMVDVILAIFAVIFLALYAVKKLFSMCCCRSNKVVSKKMKTN</sequence>